<dbReference type="Proteomes" id="UP000054549">
    <property type="component" value="Unassembled WGS sequence"/>
</dbReference>
<proteinExistence type="predicted"/>
<dbReference type="EMBL" id="KN818226">
    <property type="protein sequence ID" value="KIL69133.1"/>
    <property type="molecule type" value="Genomic_DNA"/>
</dbReference>
<evidence type="ECO:0000256" key="2">
    <source>
        <dbReference type="SAM" id="SignalP"/>
    </source>
</evidence>
<evidence type="ECO:0000313" key="4">
    <source>
        <dbReference type="Proteomes" id="UP000054549"/>
    </source>
</evidence>
<reference evidence="3 4" key="1">
    <citation type="submission" date="2014-04" db="EMBL/GenBank/DDBJ databases">
        <title>Evolutionary Origins and Diversification of the Mycorrhizal Mutualists.</title>
        <authorList>
            <consortium name="DOE Joint Genome Institute"/>
            <consortium name="Mycorrhizal Genomics Consortium"/>
            <person name="Kohler A."/>
            <person name="Kuo A."/>
            <person name="Nagy L.G."/>
            <person name="Floudas D."/>
            <person name="Copeland A."/>
            <person name="Barry K.W."/>
            <person name="Cichocki N."/>
            <person name="Veneault-Fourrey C."/>
            <person name="LaButti K."/>
            <person name="Lindquist E.A."/>
            <person name="Lipzen A."/>
            <person name="Lundell T."/>
            <person name="Morin E."/>
            <person name="Murat C."/>
            <person name="Riley R."/>
            <person name="Ohm R."/>
            <person name="Sun H."/>
            <person name="Tunlid A."/>
            <person name="Henrissat B."/>
            <person name="Grigoriev I.V."/>
            <person name="Hibbett D.S."/>
            <person name="Martin F."/>
        </authorList>
    </citation>
    <scope>NUCLEOTIDE SEQUENCE [LARGE SCALE GENOMIC DNA]</scope>
    <source>
        <strain evidence="3 4">Koide BX008</strain>
    </source>
</reference>
<name>A0A0C2XJC3_AMAMK</name>
<protein>
    <recommendedName>
        <fullName evidence="5">GPI transamidase component PIG-T</fullName>
    </recommendedName>
</protein>
<accession>A0A0C2XJC3</accession>
<dbReference type="Pfam" id="PF04113">
    <property type="entry name" value="Gpi16"/>
    <property type="match status" value="2"/>
</dbReference>
<keyword evidence="1" id="KW-1133">Transmembrane helix</keyword>
<feature type="signal peptide" evidence="2">
    <location>
        <begin position="1"/>
        <end position="23"/>
    </location>
</feature>
<feature type="chain" id="PRO_5002174241" description="GPI transamidase component PIG-T" evidence="2">
    <location>
        <begin position="24"/>
        <end position="570"/>
    </location>
</feature>
<keyword evidence="2" id="KW-0732">Signal</keyword>
<dbReference type="AlphaFoldDB" id="A0A0C2XJC3"/>
<evidence type="ECO:0000256" key="1">
    <source>
        <dbReference type="SAM" id="Phobius"/>
    </source>
</evidence>
<keyword evidence="1" id="KW-0472">Membrane</keyword>
<dbReference type="PANTHER" id="PTHR12959:SF11">
    <property type="entry name" value="GPI TRANSAMIDASE COMPONENT PIG-T"/>
    <property type="match status" value="1"/>
</dbReference>
<evidence type="ECO:0000313" key="3">
    <source>
        <dbReference type="EMBL" id="KIL69133.1"/>
    </source>
</evidence>
<keyword evidence="1" id="KW-0812">Transmembrane</keyword>
<dbReference type="GO" id="GO:0042765">
    <property type="term" value="C:GPI-anchor transamidase complex"/>
    <property type="evidence" value="ECO:0007669"/>
    <property type="project" value="InterPro"/>
</dbReference>
<dbReference type="HOGENOM" id="CLU_021459_2_0_1"/>
<organism evidence="3 4">
    <name type="scientific">Amanita muscaria (strain Koide BX008)</name>
    <dbReference type="NCBI Taxonomy" id="946122"/>
    <lineage>
        <taxon>Eukaryota</taxon>
        <taxon>Fungi</taxon>
        <taxon>Dikarya</taxon>
        <taxon>Basidiomycota</taxon>
        <taxon>Agaricomycotina</taxon>
        <taxon>Agaricomycetes</taxon>
        <taxon>Agaricomycetidae</taxon>
        <taxon>Agaricales</taxon>
        <taxon>Pluteineae</taxon>
        <taxon>Amanitaceae</taxon>
        <taxon>Amanita</taxon>
    </lineage>
</organism>
<keyword evidence="4" id="KW-1185">Reference proteome</keyword>
<dbReference type="STRING" id="946122.A0A0C2XJC3"/>
<gene>
    <name evidence="3" type="ORF">M378DRAFT_7850</name>
</gene>
<dbReference type="OrthoDB" id="331263at2759"/>
<dbReference type="GO" id="GO:0016255">
    <property type="term" value="P:attachment of GPI anchor to protein"/>
    <property type="evidence" value="ECO:0007669"/>
    <property type="project" value="InterPro"/>
</dbReference>
<evidence type="ECO:0008006" key="5">
    <source>
        <dbReference type="Google" id="ProtNLM"/>
    </source>
</evidence>
<dbReference type="InterPro" id="IPR007245">
    <property type="entry name" value="PIG-T"/>
</dbReference>
<dbReference type="PANTHER" id="PTHR12959">
    <property type="entry name" value="GPI TRANSAMIDASE COMPONENT PIG-T-RELATED"/>
    <property type="match status" value="1"/>
</dbReference>
<sequence length="570" mass="64560">MAMKGGWKRQLLVLCYLYSLTVGSSEHEQFNEQLTIRPLRDGRVSTTFAFTALLKGASPRDPQTLDSDDESQHYTLFPLSLGQILREYAVTELHLTLNAGRWNYDGWGYPDESGVGAGAELWAWMGTDSESSADVRWKGLRNALAGLFCASLGSLDDQRTTSPTLSFQPHGFLPAFTTHNHTFHALRHASLPSENVCTENLTPFLKLLPCKSYSGLSSLLNPHRVFDADWHGMSVHVLWIPDRGVQVRLAFQAVFDPLRLSQSNLRNWSLQSLFAETISQRCPVAHTSEMRVGLPVDAIYSIQPEPHQVEDGVAKYDLRKAQFPLDVAMYWPHDFQHPSIDDLRRTSPVPISVDRTLKGTSQASGHLSLFITNRLADTDLKIVYLETMPWHLQLYLHTMRAEVLSMQSGGKRDDDHEVVSLLNYIPSIPHSRPTTLQALLRVPANSTLSVKMDVTKSFLRYTEYPPDAQRGWDLPPAVFTVLDYEDNQRANHLQRQDLVESRKGWKLYTRPLLVDLATPDFSMPYNVIIFTCSIIAFLFGTIFNMLTRKFVLVKLGNEGEEGEDRKEKKD</sequence>
<feature type="transmembrane region" description="Helical" evidence="1">
    <location>
        <begin position="525"/>
        <end position="546"/>
    </location>
</feature>
<dbReference type="FunCoup" id="A0A0C2XJC3">
    <property type="interactions" value="278"/>
</dbReference>
<dbReference type="InParanoid" id="A0A0C2XJC3"/>